<name>A0ACC0ULB3_9AGAM</name>
<dbReference type="EMBL" id="JAGFNK010000010">
    <property type="protein sequence ID" value="KAI9512348.1"/>
    <property type="molecule type" value="Genomic_DNA"/>
</dbReference>
<keyword evidence="2" id="KW-1185">Reference proteome</keyword>
<gene>
    <name evidence="1" type="ORF">F5148DRAFT_1146215</name>
</gene>
<organism evidence="1 2">
    <name type="scientific">Russula earlei</name>
    <dbReference type="NCBI Taxonomy" id="71964"/>
    <lineage>
        <taxon>Eukaryota</taxon>
        <taxon>Fungi</taxon>
        <taxon>Dikarya</taxon>
        <taxon>Basidiomycota</taxon>
        <taxon>Agaricomycotina</taxon>
        <taxon>Agaricomycetes</taxon>
        <taxon>Russulales</taxon>
        <taxon>Russulaceae</taxon>
        <taxon>Russula</taxon>
    </lineage>
</organism>
<accession>A0ACC0ULB3</accession>
<sequence>MIAHEKMVEGRNFRHRSSKRKVGGIRKLCTRHTRTGRPRLSCRLSSACVRLRTKQPPEKFFGGSIILMGFLVGPRVPFATAFVIDGNGRRGREAGNDGFRVGRGRGGVCRDGEVGEASGDETRGRVVLTTSDMTRFLWFGKITTRGQARECGAGEWILGIFEGRSAASLTHPEPEREHTATLDALSFLSSPLRCTDGSFGRGMSPSMLPVRRGLSNNSHRQVTKAAIGSSDPSVAPDKPWTFTVGSRRTIIAESRPLALYETISATIAFTEIHAVHGLPAWPNDRPNTKTILCSSQIRLGLLGVVIALLTLNNREGVEDFDPIDLSRRNFLEDNVEVVFADGWSGCQTRGRITSAVYPLSPSMAVAVCGAVVVSRL</sequence>
<dbReference type="Proteomes" id="UP001207468">
    <property type="component" value="Unassembled WGS sequence"/>
</dbReference>
<comment type="caution">
    <text evidence="1">The sequence shown here is derived from an EMBL/GenBank/DDBJ whole genome shotgun (WGS) entry which is preliminary data.</text>
</comment>
<evidence type="ECO:0000313" key="1">
    <source>
        <dbReference type="EMBL" id="KAI9512348.1"/>
    </source>
</evidence>
<evidence type="ECO:0000313" key="2">
    <source>
        <dbReference type="Proteomes" id="UP001207468"/>
    </source>
</evidence>
<protein>
    <submittedName>
        <fullName evidence="1">Uncharacterized protein</fullName>
    </submittedName>
</protein>
<reference evidence="1" key="1">
    <citation type="submission" date="2021-03" db="EMBL/GenBank/DDBJ databases">
        <title>Evolutionary priming and transition to the ectomycorrhizal habit in an iconic lineage of mushroom-forming fungi: is preadaptation a requirement?</title>
        <authorList>
            <consortium name="DOE Joint Genome Institute"/>
            <person name="Looney B.P."/>
            <person name="Miyauchi S."/>
            <person name="Morin E."/>
            <person name="Drula E."/>
            <person name="Courty P.E."/>
            <person name="Chicoki N."/>
            <person name="Fauchery L."/>
            <person name="Kohler A."/>
            <person name="Kuo A."/>
            <person name="LaButti K."/>
            <person name="Pangilinan J."/>
            <person name="Lipzen A."/>
            <person name="Riley R."/>
            <person name="Andreopoulos W."/>
            <person name="He G."/>
            <person name="Johnson J."/>
            <person name="Barry K.W."/>
            <person name="Grigoriev I.V."/>
            <person name="Nagy L."/>
            <person name="Hibbett D."/>
            <person name="Henrissat B."/>
            <person name="Matheny P.B."/>
            <person name="Labbe J."/>
            <person name="Martin A.F."/>
        </authorList>
    </citation>
    <scope>NUCLEOTIDE SEQUENCE</scope>
    <source>
        <strain evidence="1">BPL698</strain>
    </source>
</reference>
<proteinExistence type="predicted"/>